<dbReference type="InterPro" id="IPR004352">
    <property type="entry name" value="GH114_TIM-barrel"/>
</dbReference>
<dbReference type="PANTHER" id="PTHR35273:SF2">
    <property type="entry name" value="ALPHA-GALACTOSIDASE"/>
    <property type="match status" value="1"/>
</dbReference>
<evidence type="ECO:0000313" key="3">
    <source>
        <dbReference type="EMBL" id="UYM03804.1"/>
    </source>
</evidence>
<dbReference type="SUPFAM" id="SSF51445">
    <property type="entry name" value="(Trans)glycosidases"/>
    <property type="match status" value="1"/>
</dbReference>
<evidence type="ECO:0000259" key="2">
    <source>
        <dbReference type="Pfam" id="PF03537"/>
    </source>
</evidence>
<feature type="domain" description="Glycoside-hydrolase family GH114 TIM-barrel" evidence="2">
    <location>
        <begin position="35"/>
        <end position="255"/>
    </location>
</feature>
<dbReference type="Proteomes" id="UP001164390">
    <property type="component" value="Chromosome"/>
</dbReference>
<accession>A0AA46TED1</accession>
<feature type="chain" id="PRO_5041285273" evidence="1">
    <location>
        <begin position="24"/>
        <end position="267"/>
    </location>
</feature>
<feature type="signal peptide" evidence="1">
    <location>
        <begin position="1"/>
        <end position="23"/>
    </location>
</feature>
<dbReference type="Pfam" id="PF03537">
    <property type="entry name" value="Glyco_hydro_114"/>
    <property type="match status" value="1"/>
</dbReference>
<dbReference type="KEGG" id="sgrg:L0C25_14780"/>
<dbReference type="InterPro" id="IPR017853">
    <property type="entry name" value="GH"/>
</dbReference>
<dbReference type="AlphaFoldDB" id="A0AA46TED1"/>
<evidence type="ECO:0000256" key="1">
    <source>
        <dbReference type="SAM" id="SignalP"/>
    </source>
</evidence>
<dbReference type="Gene3D" id="3.20.20.70">
    <property type="entry name" value="Aldolase class I"/>
    <property type="match status" value="1"/>
</dbReference>
<keyword evidence="1" id="KW-0732">Signal</keyword>
<evidence type="ECO:0000313" key="4">
    <source>
        <dbReference type="Proteomes" id="UP001164390"/>
    </source>
</evidence>
<keyword evidence="4" id="KW-1185">Reference proteome</keyword>
<dbReference type="EMBL" id="CP094970">
    <property type="protein sequence ID" value="UYM03804.1"/>
    <property type="molecule type" value="Genomic_DNA"/>
</dbReference>
<gene>
    <name evidence="3" type="ORF">L0C25_14780</name>
</gene>
<dbReference type="InterPro" id="IPR013785">
    <property type="entry name" value="Aldolase_TIM"/>
</dbReference>
<sequence>MLRSVVPPLAALLAFSLVSPATAGVHKPPVNGRADYQLGGAYRPAKGVDIVTRDRSALPAKGRYNICYVNSFQTQPGSLRWWKRHHPRLLLRNRRGQLVHDPGWPGEVLLDTSATSKRRAIARAQKRWYAGCARTGFDAVEPDNLDSWTRSRRLLTRRDNVALARRLTRLAHHNGLAIAQKNTPQLSRRQSRRVGFDFAVAEECEVYRECGRYTRTYGRRVIEIEYTDNGRRAFKRACRKRGGRISVLLRDRDVVPRGNPAYRYRWC</sequence>
<proteinExistence type="predicted"/>
<dbReference type="RefSeq" id="WP_271632446.1">
    <property type="nucleotide sequence ID" value="NZ_CP094970.1"/>
</dbReference>
<protein>
    <submittedName>
        <fullName evidence="3">Endo alpha-1,4 polygalactosaminidase</fullName>
    </submittedName>
</protein>
<name>A0AA46TED1_9ACTN</name>
<reference evidence="3" key="1">
    <citation type="submission" date="2022-01" db="EMBL/GenBank/DDBJ databases">
        <title>Nocardioidaceae gen. sp. A5X3R13.</title>
        <authorList>
            <person name="Lopez Marin M.A."/>
            <person name="Uhlik O."/>
        </authorList>
    </citation>
    <scope>NUCLEOTIDE SEQUENCE</scope>
    <source>
        <strain evidence="3">A5X3R13</strain>
    </source>
</reference>
<dbReference type="PANTHER" id="PTHR35273">
    <property type="entry name" value="ALPHA-1,4 POLYGALACTOSAMINIDASE, PUTATIVE (AFU_ORTHOLOGUE AFUA_3G07890)-RELATED"/>
    <property type="match status" value="1"/>
</dbReference>
<organism evidence="3 4">
    <name type="scientific">Solicola gregarius</name>
    <dbReference type="NCBI Taxonomy" id="2908642"/>
    <lineage>
        <taxon>Bacteria</taxon>
        <taxon>Bacillati</taxon>
        <taxon>Actinomycetota</taxon>
        <taxon>Actinomycetes</taxon>
        <taxon>Propionibacteriales</taxon>
        <taxon>Nocardioidaceae</taxon>
        <taxon>Solicola</taxon>
    </lineage>
</organism>